<dbReference type="OrthoDB" id="391442at2"/>
<gene>
    <name evidence="1" type="ORF">SCORR_v1c07910</name>
</gene>
<evidence type="ECO:0000313" key="1">
    <source>
        <dbReference type="EMBL" id="ASP28563.1"/>
    </source>
</evidence>
<evidence type="ECO:0000313" key="2">
    <source>
        <dbReference type="Proteomes" id="UP000203229"/>
    </source>
</evidence>
<dbReference type="Proteomes" id="UP000203229">
    <property type="component" value="Chromosome"/>
</dbReference>
<name>A0A222EQP4_9MOLU</name>
<dbReference type="KEGG" id="scou:SCORR_v1c07910"/>
<proteinExistence type="predicted"/>
<dbReference type="RefSeq" id="WP_094049416.1">
    <property type="nucleotide sequence ID" value="NZ_CP022535.1"/>
</dbReference>
<keyword evidence="2" id="KW-1185">Reference proteome</keyword>
<dbReference type="AlphaFoldDB" id="A0A222EQP4"/>
<reference evidence="1 2" key="1">
    <citation type="submission" date="2017-07" db="EMBL/GenBank/DDBJ databases">
        <title>Complete genome sequence of Spiroplasma corruscae EC-1 (DSM 19793).</title>
        <authorList>
            <person name="Tsai Y.-M."/>
            <person name="Lo W.-S."/>
            <person name="Kuo C.-H."/>
        </authorList>
    </citation>
    <scope>NUCLEOTIDE SEQUENCE [LARGE SCALE GENOMIC DNA]</scope>
    <source>
        <strain evidence="1 2">EC-1</strain>
    </source>
</reference>
<protein>
    <submittedName>
        <fullName evidence="1">Uncharacterized protein</fullName>
    </submittedName>
</protein>
<accession>A0A222EQP4</accession>
<dbReference type="EMBL" id="CP022535">
    <property type="protein sequence ID" value="ASP28563.1"/>
    <property type="molecule type" value="Genomic_DNA"/>
</dbReference>
<sequence length="698" mass="78396">MKRNLFLVSATILGLSFSVVPFIKNSEVNSVELNQDKNTSNNQKESGLKYLDDIKNLNKSIGSLKSLKTLSIINSFKNANKIFSDKKVNVKVFNENSATLTIDDYIGYINVNFTTSGLSSLFDNNDLGIQTSYDINNVVQAIENKNTDFSLFDKSNLTYEFNSINEFSVYSKILNSSSKFAISPQNLRTIVTNTVIQKNVKNPYNSTEILNDIYEINPILNLDKSIISIVKDSFSYNGCIIMSTNSFDQVTKININYRIDDFSYAINNTSLGEIGSFKKADIINNLLDNNKILKDYNKSNRLGIEVLKVNLNNSLIRLSKKGTSIYKDYTFLHKANNISVLLESNSLSSKLTHYNQDNAVELIRNSLVNTNPYLKELNKNDLIIQNINAKNTSNNQLGEVSFNLSIRNYNGLEKIEGSILKTDLNNEVYNKSLGNDINWNNSNDIINIFKQKNNNIDLNELNKINVTKYDNFSVSAKNSSLTYYGEVSISFGTNLSRTSGISAKVLDNNDSDYGYNGNGSIGNRAYLAIHLGENQGTSNIAKLEMSLGTKYNLGIKRDSFTNVNNKYLKVGYEYLTTKLASDEYGDLKFDSNKLHEFDKSGELNIPLSQVIDGGISGSIQTTFNNYPIRNRDGGWFNTCPSGSTGYRTVDGIVKYDIKFLSNGDFYMYATNYFNISKGVECYGQTIRTQFSVNYINIS</sequence>
<organism evidence="1 2">
    <name type="scientific">Spiroplasma corruscae</name>
    <dbReference type="NCBI Taxonomy" id="216934"/>
    <lineage>
        <taxon>Bacteria</taxon>
        <taxon>Bacillati</taxon>
        <taxon>Mycoplasmatota</taxon>
        <taxon>Mollicutes</taxon>
        <taxon>Entomoplasmatales</taxon>
        <taxon>Spiroplasmataceae</taxon>
        <taxon>Spiroplasma</taxon>
    </lineage>
</organism>